<dbReference type="AlphaFoldDB" id="A0A975DL30"/>
<dbReference type="GO" id="GO:0071111">
    <property type="term" value="F:cyclic-guanylate-specific phosphodiesterase activity"/>
    <property type="evidence" value="ECO:0007669"/>
    <property type="project" value="InterPro"/>
</dbReference>
<proteinExistence type="predicted"/>
<dbReference type="InterPro" id="IPR000160">
    <property type="entry name" value="GGDEF_dom"/>
</dbReference>
<reference evidence="3" key="1">
    <citation type="submission" date="2021-03" db="EMBL/GenBank/DDBJ databases">
        <title>Complete Genome of Pseudoalteromonas xiamenensis STKMTI.2, a new potential marine bacterium producing anti-Vibrio compounds.</title>
        <authorList>
            <person name="Handayani D.P."/>
            <person name="Isnansetyo A."/>
            <person name="Istiqomah I."/>
            <person name="Jumina J."/>
        </authorList>
    </citation>
    <scope>NUCLEOTIDE SEQUENCE</scope>
    <source>
        <strain evidence="3">STKMTI.2</strain>
        <plasmid evidence="3">unnamed5</plasmid>
    </source>
</reference>
<accession>A0A975DL30</accession>
<keyword evidence="4" id="KW-1185">Reference proteome</keyword>
<dbReference type="RefSeq" id="WP_208845116.1">
    <property type="nucleotide sequence ID" value="NZ_CP072135.1"/>
</dbReference>
<evidence type="ECO:0000259" key="2">
    <source>
        <dbReference type="PROSITE" id="PS50887"/>
    </source>
</evidence>
<dbReference type="InterPro" id="IPR043128">
    <property type="entry name" value="Rev_trsase/Diguanyl_cyclase"/>
</dbReference>
<dbReference type="PROSITE" id="PS50887">
    <property type="entry name" value="GGDEF"/>
    <property type="match status" value="1"/>
</dbReference>
<dbReference type="InterPro" id="IPR001633">
    <property type="entry name" value="EAL_dom"/>
</dbReference>
<dbReference type="KEGG" id="pxi:J5O05_18610"/>
<dbReference type="PANTHER" id="PTHR33121">
    <property type="entry name" value="CYCLIC DI-GMP PHOSPHODIESTERASE PDEF"/>
    <property type="match status" value="1"/>
</dbReference>
<evidence type="ECO:0000259" key="1">
    <source>
        <dbReference type="PROSITE" id="PS50883"/>
    </source>
</evidence>
<protein>
    <submittedName>
        <fullName evidence="3">EAL domain-containing protein</fullName>
    </submittedName>
</protein>
<evidence type="ECO:0000313" key="3">
    <source>
        <dbReference type="EMBL" id="QTH73504.1"/>
    </source>
</evidence>
<dbReference type="Proteomes" id="UP000664904">
    <property type="component" value="Plasmid unnamed5"/>
</dbReference>
<dbReference type="Gene3D" id="3.20.20.450">
    <property type="entry name" value="EAL domain"/>
    <property type="match status" value="1"/>
</dbReference>
<organism evidence="3 4">
    <name type="scientific">Pseudoalteromonas xiamenensis</name>
    <dbReference type="NCBI Taxonomy" id="882626"/>
    <lineage>
        <taxon>Bacteria</taxon>
        <taxon>Pseudomonadati</taxon>
        <taxon>Pseudomonadota</taxon>
        <taxon>Gammaproteobacteria</taxon>
        <taxon>Alteromonadales</taxon>
        <taxon>Pseudoalteromonadaceae</taxon>
        <taxon>Pseudoalteromonas</taxon>
    </lineage>
</organism>
<gene>
    <name evidence="3" type="ORF">J5O05_18610</name>
</gene>
<dbReference type="SUPFAM" id="SSF55073">
    <property type="entry name" value="Nucleotide cyclase"/>
    <property type="match status" value="1"/>
</dbReference>
<geneLocation type="plasmid" evidence="3 4">
    <name>unnamed5</name>
</geneLocation>
<dbReference type="EMBL" id="CP072135">
    <property type="protein sequence ID" value="QTH73504.1"/>
    <property type="molecule type" value="Genomic_DNA"/>
</dbReference>
<dbReference type="SUPFAM" id="SSF141868">
    <property type="entry name" value="EAL domain-like"/>
    <property type="match status" value="1"/>
</dbReference>
<dbReference type="InterPro" id="IPR029787">
    <property type="entry name" value="Nucleotide_cyclase"/>
</dbReference>
<dbReference type="InterPro" id="IPR050706">
    <property type="entry name" value="Cyclic-di-GMP_PDE-like"/>
</dbReference>
<evidence type="ECO:0000313" key="4">
    <source>
        <dbReference type="Proteomes" id="UP000664904"/>
    </source>
</evidence>
<dbReference type="Pfam" id="PF00563">
    <property type="entry name" value="EAL"/>
    <property type="match status" value="1"/>
</dbReference>
<feature type="domain" description="EAL" evidence="1">
    <location>
        <begin position="75"/>
        <end position="146"/>
    </location>
</feature>
<dbReference type="Pfam" id="PF00990">
    <property type="entry name" value="GGDEF"/>
    <property type="match status" value="1"/>
</dbReference>
<dbReference type="PROSITE" id="PS50883">
    <property type="entry name" value="EAL"/>
    <property type="match status" value="1"/>
</dbReference>
<keyword evidence="3" id="KW-0614">Plasmid</keyword>
<sequence>MLERLLYAAADLFSIEGHPITLTASIGVTFAEQHSDLSAEKLIRQADQAMYHAKIAGKNRFYVFNPEDDQDARLRFDTINEIRSGLVKDEFVLYYQPKVAIRSGNIIGFEALIRWQHPTKGLLSPASFVPIISMHPLAIEPRQLGA</sequence>
<name>A0A975DL30_9GAMM</name>
<dbReference type="Gene3D" id="3.30.70.270">
    <property type="match status" value="1"/>
</dbReference>
<dbReference type="PANTHER" id="PTHR33121:SF79">
    <property type="entry name" value="CYCLIC DI-GMP PHOSPHODIESTERASE PDED-RELATED"/>
    <property type="match status" value="1"/>
</dbReference>
<dbReference type="InterPro" id="IPR035919">
    <property type="entry name" value="EAL_sf"/>
</dbReference>
<feature type="domain" description="GGDEF" evidence="2">
    <location>
        <begin position="1"/>
        <end position="66"/>
    </location>
</feature>